<dbReference type="SUPFAM" id="SSF52058">
    <property type="entry name" value="L domain-like"/>
    <property type="match status" value="1"/>
</dbReference>
<gene>
    <name evidence="3" type="ORF">VIT_00s0131g00200</name>
</gene>
<dbReference type="Pfam" id="PF23211">
    <property type="entry name" value="LRR_LRWD1"/>
    <property type="match status" value="1"/>
</dbReference>
<dbReference type="InterPro" id="IPR032675">
    <property type="entry name" value="LRR_dom_sf"/>
</dbReference>
<dbReference type="InterPro" id="IPR051848">
    <property type="entry name" value="PGIP"/>
</dbReference>
<feature type="domain" description="Leucine-rich repeat and WD repeat-containing protein 1 LRR" evidence="2">
    <location>
        <begin position="5"/>
        <end position="52"/>
    </location>
</feature>
<comment type="subcellular location">
    <subcellularLocation>
        <location evidence="1">Cell envelope</location>
    </subcellularLocation>
</comment>
<keyword evidence="4" id="KW-1185">Reference proteome</keyword>
<dbReference type="PANTHER" id="PTHR48059">
    <property type="entry name" value="POLYGALACTURONASE INHIBITOR 1"/>
    <property type="match status" value="1"/>
</dbReference>
<dbReference type="AlphaFoldDB" id="D7T2R5"/>
<sequence>MGKLPNWLGELKNLKALDLSNNKFEGPIPASLGTLQHLEFLSLLENELNGISQIVLDNFLNYKTWMFLPII</sequence>
<evidence type="ECO:0000313" key="3">
    <source>
        <dbReference type="EMBL" id="CBI24796.3"/>
    </source>
</evidence>
<dbReference type="PaxDb" id="29760-VIT_00s0131g00200.t01"/>
<dbReference type="InParanoid" id="D7T2R5"/>
<dbReference type="EMBL" id="FN595508">
    <property type="protein sequence ID" value="CBI24796.3"/>
    <property type="molecule type" value="Genomic_DNA"/>
</dbReference>
<evidence type="ECO:0000256" key="1">
    <source>
        <dbReference type="ARBA" id="ARBA00004196"/>
    </source>
</evidence>
<dbReference type="Gene3D" id="3.80.10.10">
    <property type="entry name" value="Ribonuclease Inhibitor"/>
    <property type="match status" value="1"/>
</dbReference>
<evidence type="ECO:0000259" key="2">
    <source>
        <dbReference type="Pfam" id="PF23211"/>
    </source>
</evidence>
<accession>D7T2R5</accession>
<name>D7T2R5_VITVI</name>
<dbReference type="PANTHER" id="PTHR48059:SF30">
    <property type="entry name" value="OS06G0587000 PROTEIN"/>
    <property type="match status" value="1"/>
</dbReference>
<evidence type="ECO:0000313" key="4">
    <source>
        <dbReference type="Proteomes" id="UP000009183"/>
    </source>
</evidence>
<reference evidence="4" key="1">
    <citation type="journal article" date="2007" name="Nature">
        <title>The grapevine genome sequence suggests ancestral hexaploidization in major angiosperm phyla.</title>
        <authorList>
            <consortium name="The French-Italian Public Consortium for Grapevine Genome Characterization."/>
            <person name="Jaillon O."/>
            <person name="Aury J.-M."/>
            <person name="Noel B."/>
            <person name="Policriti A."/>
            <person name="Clepet C."/>
            <person name="Casagrande A."/>
            <person name="Choisne N."/>
            <person name="Aubourg S."/>
            <person name="Vitulo N."/>
            <person name="Jubin C."/>
            <person name="Vezzi A."/>
            <person name="Legeai F."/>
            <person name="Hugueney P."/>
            <person name="Dasilva C."/>
            <person name="Horner D."/>
            <person name="Mica E."/>
            <person name="Jublot D."/>
            <person name="Poulain J."/>
            <person name="Bruyere C."/>
            <person name="Billault A."/>
            <person name="Segurens B."/>
            <person name="Gouyvenoux M."/>
            <person name="Ugarte E."/>
            <person name="Cattonaro F."/>
            <person name="Anthouard V."/>
            <person name="Vico V."/>
            <person name="Del Fabbro C."/>
            <person name="Alaux M."/>
            <person name="Di Gaspero G."/>
            <person name="Dumas V."/>
            <person name="Felice N."/>
            <person name="Paillard S."/>
            <person name="Juman I."/>
            <person name="Moroldo M."/>
            <person name="Scalabrin S."/>
            <person name="Canaguier A."/>
            <person name="Le Clainche I."/>
            <person name="Malacrida G."/>
            <person name="Durand E."/>
            <person name="Pesole G."/>
            <person name="Laucou V."/>
            <person name="Chatelet P."/>
            <person name="Merdinoglu D."/>
            <person name="Delledonne M."/>
            <person name="Pezzotti M."/>
            <person name="Lecharny A."/>
            <person name="Scarpelli C."/>
            <person name="Artiguenave F."/>
            <person name="Pe M.E."/>
            <person name="Valle G."/>
            <person name="Morgante M."/>
            <person name="Caboche M."/>
            <person name="Adam-Blondon A.-F."/>
            <person name="Weissenbach J."/>
            <person name="Quetier F."/>
            <person name="Wincker P."/>
        </authorList>
    </citation>
    <scope>NUCLEOTIDE SEQUENCE [LARGE SCALE GENOMIC DNA]</scope>
    <source>
        <strain evidence="4">cv. Pinot noir / PN40024</strain>
    </source>
</reference>
<dbReference type="Proteomes" id="UP000009183">
    <property type="component" value="Unassembled WGS sequence, unordered"/>
</dbReference>
<protein>
    <recommendedName>
        <fullName evidence="2">Leucine-rich repeat and WD repeat-containing protein 1 LRR domain-containing protein</fullName>
    </recommendedName>
</protein>
<proteinExistence type="predicted"/>
<dbReference type="InterPro" id="IPR056363">
    <property type="entry name" value="LRR_LRWD1_dom"/>
</dbReference>
<organism evidence="3 4">
    <name type="scientific">Vitis vinifera</name>
    <name type="common">Grape</name>
    <dbReference type="NCBI Taxonomy" id="29760"/>
    <lineage>
        <taxon>Eukaryota</taxon>
        <taxon>Viridiplantae</taxon>
        <taxon>Streptophyta</taxon>
        <taxon>Embryophyta</taxon>
        <taxon>Tracheophyta</taxon>
        <taxon>Spermatophyta</taxon>
        <taxon>Magnoliopsida</taxon>
        <taxon>eudicotyledons</taxon>
        <taxon>Gunneridae</taxon>
        <taxon>Pentapetalae</taxon>
        <taxon>rosids</taxon>
        <taxon>Vitales</taxon>
        <taxon>Vitaceae</taxon>
        <taxon>Viteae</taxon>
        <taxon>Vitis</taxon>
    </lineage>
</organism>
<dbReference type="HOGENOM" id="CLU_2745260_0_0_1"/>